<keyword evidence="4 12" id="KW-0812">Transmembrane</keyword>
<evidence type="ECO:0000259" key="13">
    <source>
        <dbReference type="Pfam" id="PF01435"/>
    </source>
</evidence>
<dbReference type="AlphaFoldDB" id="A0A7S8C7X0"/>
<dbReference type="PANTHER" id="PTHR43221">
    <property type="entry name" value="PROTEASE HTPX"/>
    <property type="match status" value="1"/>
</dbReference>
<evidence type="ECO:0000313" key="14">
    <source>
        <dbReference type="EMBL" id="QPC45083.1"/>
    </source>
</evidence>
<feature type="domain" description="Peptidase M48" evidence="13">
    <location>
        <begin position="90"/>
        <end position="284"/>
    </location>
</feature>
<evidence type="ECO:0000256" key="8">
    <source>
        <dbReference type="ARBA" id="ARBA00022989"/>
    </source>
</evidence>
<dbReference type="Gene3D" id="3.30.2010.10">
    <property type="entry name" value="Metalloproteases ('zincins'), catalytic domain"/>
    <property type="match status" value="1"/>
</dbReference>
<evidence type="ECO:0000256" key="7">
    <source>
        <dbReference type="ARBA" id="ARBA00022833"/>
    </source>
</evidence>
<keyword evidence="5" id="KW-0479">Metal-binding</keyword>
<feature type="transmembrane region" description="Helical" evidence="12">
    <location>
        <begin position="164"/>
        <end position="184"/>
    </location>
</feature>
<evidence type="ECO:0000256" key="1">
    <source>
        <dbReference type="ARBA" id="ARBA00004651"/>
    </source>
</evidence>
<dbReference type="KEGG" id="kmn:HW532_21730"/>
<evidence type="ECO:0000313" key="15">
    <source>
        <dbReference type="Proteomes" id="UP000593594"/>
    </source>
</evidence>
<keyword evidence="15" id="KW-1185">Reference proteome</keyword>
<evidence type="ECO:0000256" key="3">
    <source>
        <dbReference type="ARBA" id="ARBA00022670"/>
    </source>
</evidence>
<evidence type="ECO:0000256" key="11">
    <source>
        <dbReference type="RuleBase" id="RU003983"/>
    </source>
</evidence>
<evidence type="ECO:0000256" key="9">
    <source>
        <dbReference type="ARBA" id="ARBA00023049"/>
    </source>
</evidence>
<keyword evidence="10 12" id="KW-0472">Membrane</keyword>
<reference evidence="14 15" key="1">
    <citation type="submission" date="2020-06" db="EMBL/GenBank/DDBJ databases">
        <title>Genome sequence of 2 isolates from Red Sea Mangroves.</title>
        <authorList>
            <person name="Sefrji F."/>
            <person name="Michoud G."/>
            <person name="Merlino G."/>
            <person name="Daffonchio D."/>
        </authorList>
    </citation>
    <scope>NUCLEOTIDE SEQUENCE [LARGE SCALE GENOMIC DNA]</scope>
    <source>
        <strain evidence="14 15">R1DC25</strain>
    </source>
</reference>
<dbReference type="EMBL" id="CP058214">
    <property type="protein sequence ID" value="QPC45083.1"/>
    <property type="molecule type" value="Genomic_DNA"/>
</dbReference>
<accession>A0A7S8C7X0</accession>
<keyword evidence="7 11" id="KW-0862">Zinc</keyword>
<feature type="transmembrane region" description="Helical" evidence="12">
    <location>
        <begin position="21"/>
        <end position="41"/>
    </location>
</feature>
<keyword evidence="9 11" id="KW-0482">Metalloprotease</keyword>
<evidence type="ECO:0000256" key="6">
    <source>
        <dbReference type="ARBA" id="ARBA00022801"/>
    </source>
</evidence>
<keyword evidence="3 11" id="KW-0645">Protease</keyword>
<keyword evidence="8 12" id="KW-1133">Transmembrane helix</keyword>
<dbReference type="GO" id="GO:0004222">
    <property type="term" value="F:metalloendopeptidase activity"/>
    <property type="evidence" value="ECO:0007669"/>
    <property type="project" value="InterPro"/>
</dbReference>
<comment type="similarity">
    <text evidence="11">Belongs to the peptidase M48 family.</text>
</comment>
<feature type="transmembrane region" description="Helical" evidence="12">
    <location>
        <begin position="196"/>
        <end position="216"/>
    </location>
</feature>
<dbReference type="Proteomes" id="UP000593594">
    <property type="component" value="Chromosome"/>
</dbReference>
<comment type="cofactor">
    <cofactor evidence="11">
        <name>Zn(2+)</name>
        <dbReference type="ChEBI" id="CHEBI:29105"/>
    </cofactor>
    <text evidence="11">Binds 1 zinc ion per subunit.</text>
</comment>
<comment type="subcellular location">
    <subcellularLocation>
        <location evidence="1">Cell membrane</location>
        <topology evidence="1">Multi-pass membrane protein</topology>
    </subcellularLocation>
</comment>
<organism evidence="14 15">
    <name type="scientific">Kaustia mangrovi</name>
    <dbReference type="NCBI Taxonomy" id="2593653"/>
    <lineage>
        <taxon>Bacteria</taxon>
        <taxon>Pseudomonadati</taxon>
        <taxon>Pseudomonadota</taxon>
        <taxon>Alphaproteobacteria</taxon>
        <taxon>Hyphomicrobiales</taxon>
        <taxon>Parvibaculaceae</taxon>
        <taxon>Kaustia</taxon>
    </lineage>
</organism>
<dbReference type="InterPro" id="IPR001915">
    <property type="entry name" value="Peptidase_M48"/>
</dbReference>
<proteinExistence type="inferred from homology"/>
<evidence type="ECO:0000256" key="12">
    <source>
        <dbReference type="SAM" id="Phobius"/>
    </source>
</evidence>
<dbReference type="GO" id="GO:0006508">
    <property type="term" value="P:proteolysis"/>
    <property type="evidence" value="ECO:0007669"/>
    <property type="project" value="UniProtKB-KW"/>
</dbReference>
<gene>
    <name evidence="14" type="ORF">HW532_21730</name>
</gene>
<keyword evidence="6 11" id="KW-0378">Hydrolase</keyword>
<keyword evidence="2" id="KW-1003">Cell membrane</keyword>
<dbReference type="CDD" id="cd07339">
    <property type="entry name" value="M48B_HtpX_like"/>
    <property type="match status" value="1"/>
</dbReference>
<evidence type="ECO:0000256" key="2">
    <source>
        <dbReference type="ARBA" id="ARBA00022475"/>
    </source>
</evidence>
<sequence length="324" mass="35502">MTFPSLDSVEQTRSKWRNRMHSWLLAGGSVGFMAVVAWLVFGVVGLVWALALGAVGLWSATRISPKLVLNLYRARPITQQEFPDGYHVLRAITARADLPTVPMLYYVPSRMMNAFAVGMPQDSAIAVTDGLLRGLTMRQLAGVLAHEVSHIRNGDLKVMALADIVNRITSIMATVGLLTLAFYLPAILEAGGQVPWIGIVLLIFAPTIGGLLQLALSRAREYDADLDAVSLTGDPEGLAAALMALERKQGAMWEALFLPGGRLPDPSLLRSHPKTQDRVKRILALRRDQTPHIPLPGEKPEVGPSIVPVVRRPRFHVSRMGLWY</sequence>
<evidence type="ECO:0000256" key="4">
    <source>
        <dbReference type="ARBA" id="ARBA00022692"/>
    </source>
</evidence>
<dbReference type="PANTHER" id="PTHR43221:SF1">
    <property type="entry name" value="PROTEASE HTPX"/>
    <property type="match status" value="1"/>
</dbReference>
<name>A0A7S8C7X0_9HYPH</name>
<dbReference type="GO" id="GO:0046872">
    <property type="term" value="F:metal ion binding"/>
    <property type="evidence" value="ECO:0007669"/>
    <property type="project" value="UniProtKB-KW"/>
</dbReference>
<evidence type="ECO:0000256" key="10">
    <source>
        <dbReference type="ARBA" id="ARBA00023136"/>
    </source>
</evidence>
<dbReference type="GO" id="GO:0005886">
    <property type="term" value="C:plasma membrane"/>
    <property type="evidence" value="ECO:0007669"/>
    <property type="project" value="UniProtKB-SubCell"/>
</dbReference>
<evidence type="ECO:0000256" key="5">
    <source>
        <dbReference type="ARBA" id="ARBA00022723"/>
    </source>
</evidence>
<dbReference type="InterPro" id="IPR050083">
    <property type="entry name" value="HtpX_protease"/>
</dbReference>
<dbReference type="Pfam" id="PF01435">
    <property type="entry name" value="Peptidase_M48"/>
    <property type="match status" value="1"/>
</dbReference>
<dbReference type="RefSeq" id="WP_213162456.1">
    <property type="nucleotide sequence ID" value="NZ_CP058214.1"/>
</dbReference>
<protein>
    <submittedName>
        <fullName evidence="14">M48 family metalloprotease</fullName>
    </submittedName>
</protein>